<dbReference type="HOGENOM" id="CLU_083287_30_0_9"/>
<protein>
    <submittedName>
        <fullName evidence="5">Transcriptional regulator, MarR family</fullName>
    </submittedName>
</protein>
<dbReference type="PANTHER" id="PTHR42756:SF1">
    <property type="entry name" value="TRANSCRIPTIONAL REPRESSOR OF EMRAB OPERON"/>
    <property type="match status" value="1"/>
</dbReference>
<dbReference type="PANTHER" id="PTHR42756">
    <property type="entry name" value="TRANSCRIPTIONAL REGULATOR, MARR"/>
    <property type="match status" value="1"/>
</dbReference>
<dbReference type="SUPFAM" id="SSF46785">
    <property type="entry name" value="Winged helix' DNA-binding domain"/>
    <property type="match status" value="1"/>
</dbReference>
<reference evidence="5 6" key="2">
    <citation type="submission" date="2009-02" db="EMBL/GenBank/DDBJ databases">
        <title>Draft genome sequence of Clostridium methylpentosum (DSM 5476).</title>
        <authorList>
            <person name="Sudarsanam P."/>
            <person name="Ley R."/>
            <person name="Guruge J."/>
            <person name="Turnbaugh P.J."/>
            <person name="Mahowald M."/>
            <person name="Liep D."/>
            <person name="Gordon J."/>
        </authorList>
    </citation>
    <scope>NUCLEOTIDE SEQUENCE [LARGE SCALE GENOMIC DNA]</scope>
    <source>
        <strain evidence="5 6">DSM 5476</strain>
    </source>
</reference>
<feature type="domain" description="HTH marR-type" evidence="4">
    <location>
        <begin position="28"/>
        <end position="159"/>
    </location>
</feature>
<comment type="caution">
    <text evidence="5">The sequence shown here is derived from an EMBL/GenBank/DDBJ whole genome shotgun (WGS) entry which is preliminary data.</text>
</comment>
<dbReference type="InterPro" id="IPR000835">
    <property type="entry name" value="HTH_MarR-typ"/>
</dbReference>
<gene>
    <name evidence="5" type="ORF">CLOSTMETH_02529</name>
</gene>
<proteinExistence type="predicted"/>
<dbReference type="Gene3D" id="1.10.10.10">
    <property type="entry name" value="Winged helix-like DNA-binding domain superfamily/Winged helix DNA-binding domain"/>
    <property type="match status" value="1"/>
</dbReference>
<name>C0EF88_9FIRM</name>
<organism evidence="5 6">
    <name type="scientific">[Clostridium] methylpentosum DSM 5476</name>
    <dbReference type="NCBI Taxonomy" id="537013"/>
    <lineage>
        <taxon>Bacteria</taxon>
        <taxon>Bacillati</taxon>
        <taxon>Bacillota</taxon>
        <taxon>Clostridia</taxon>
        <taxon>Eubacteriales</taxon>
        <taxon>Oscillospiraceae</taxon>
        <taxon>Oscillospiraceae incertae sedis</taxon>
    </lineage>
</organism>
<evidence type="ECO:0000256" key="2">
    <source>
        <dbReference type="ARBA" id="ARBA00023125"/>
    </source>
</evidence>
<reference evidence="5 6" key="1">
    <citation type="submission" date="2009-01" db="EMBL/GenBank/DDBJ databases">
        <authorList>
            <person name="Fulton L."/>
            <person name="Clifton S."/>
            <person name="Fulton B."/>
            <person name="Xu J."/>
            <person name="Minx P."/>
            <person name="Pepin K.H."/>
            <person name="Johnson M."/>
            <person name="Bhonagiri V."/>
            <person name="Nash W.E."/>
            <person name="Mardis E.R."/>
            <person name="Wilson R.K."/>
        </authorList>
    </citation>
    <scope>NUCLEOTIDE SEQUENCE [LARGE SCALE GENOMIC DNA]</scope>
    <source>
        <strain evidence="5 6">DSM 5476</strain>
    </source>
</reference>
<evidence type="ECO:0000259" key="4">
    <source>
        <dbReference type="PROSITE" id="PS50995"/>
    </source>
</evidence>
<dbReference type="InterPro" id="IPR036388">
    <property type="entry name" value="WH-like_DNA-bd_sf"/>
</dbReference>
<dbReference type="PROSITE" id="PS50995">
    <property type="entry name" value="HTH_MARR_2"/>
    <property type="match status" value="1"/>
</dbReference>
<dbReference type="EMBL" id="ACEC01000085">
    <property type="protein sequence ID" value="EEG29860.1"/>
    <property type="molecule type" value="Genomic_DNA"/>
</dbReference>
<keyword evidence="2" id="KW-0238">DNA-binding</keyword>
<dbReference type="eggNOG" id="COG1846">
    <property type="taxonomic scope" value="Bacteria"/>
</dbReference>
<dbReference type="Proteomes" id="UP000003340">
    <property type="component" value="Unassembled WGS sequence"/>
</dbReference>
<evidence type="ECO:0000313" key="5">
    <source>
        <dbReference type="EMBL" id="EEG29860.1"/>
    </source>
</evidence>
<keyword evidence="1" id="KW-0805">Transcription regulation</keyword>
<dbReference type="GO" id="GO:0003677">
    <property type="term" value="F:DNA binding"/>
    <property type="evidence" value="ECO:0007669"/>
    <property type="project" value="UniProtKB-KW"/>
</dbReference>
<dbReference type="GO" id="GO:0003700">
    <property type="term" value="F:DNA-binding transcription factor activity"/>
    <property type="evidence" value="ECO:0007669"/>
    <property type="project" value="InterPro"/>
</dbReference>
<dbReference type="InterPro" id="IPR036390">
    <property type="entry name" value="WH_DNA-bd_sf"/>
</dbReference>
<accession>C0EF88</accession>
<keyword evidence="6" id="KW-1185">Reference proteome</keyword>
<keyword evidence="3" id="KW-0804">Transcription</keyword>
<evidence type="ECO:0000256" key="3">
    <source>
        <dbReference type="ARBA" id="ARBA00023163"/>
    </source>
</evidence>
<dbReference type="STRING" id="537013.CLOSTMETH_02529"/>
<sequence>MSLISDYNSICNKYEIILMGGRIMSEKTTELLREFNRIDKEFDDLYHEVASKMGLSDSAFSIFYILNELGDGCLQRDICYAIFANKQTIHSSIRKLEQEGYIYLKQGRGRDKHIFLTEAGKKFIEKYIVPVVQKETEAFMSLQQEEQEELLRLSRMYIASLKTKLNGI</sequence>
<evidence type="ECO:0000313" key="6">
    <source>
        <dbReference type="Proteomes" id="UP000003340"/>
    </source>
</evidence>
<dbReference type="AlphaFoldDB" id="C0EF88"/>
<dbReference type="SMART" id="SM00347">
    <property type="entry name" value="HTH_MARR"/>
    <property type="match status" value="1"/>
</dbReference>
<evidence type="ECO:0000256" key="1">
    <source>
        <dbReference type="ARBA" id="ARBA00023015"/>
    </source>
</evidence>